<dbReference type="AlphaFoldDB" id="A0AAD2TQB3"/>
<evidence type="ECO:0000313" key="2">
    <source>
        <dbReference type="EMBL" id="EKN27787.1"/>
    </source>
</evidence>
<name>A0AAD2TQB3_PARDI</name>
<comment type="caution">
    <text evidence="2">The sequence shown here is derived from an EMBL/GenBank/DDBJ whole genome shotgun (WGS) entry which is preliminary data.</text>
</comment>
<gene>
    <name evidence="2" type="ORF">HMPREF1059_01888</name>
</gene>
<evidence type="ECO:0000313" key="3">
    <source>
        <dbReference type="Proteomes" id="UP000006262"/>
    </source>
</evidence>
<reference evidence="2 3" key="1">
    <citation type="submission" date="2012-02" db="EMBL/GenBank/DDBJ databases">
        <title>The Genome Sequence of Parabacteroides distasonis CL09T03C24.</title>
        <authorList>
            <consortium name="The Broad Institute Genome Sequencing Platform"/>
            <person name="Earl A."/>
            <person name="Ward D."/>
            <person name="Feldgarden M."/>
            <person name="Gevers D."/>
            <person name="Zitomersky N.L."/>
            <person name="Coyne M.J."/>
            <person name="Comstock L.E."/>
            <person name="Young S.K."/>
            <person name="Zeng Q."/>
            <person name="Gargeya S."/>
            <person name="Fitzgerald M."/>
            <person name="Haas B."/>
            <person name="Abouelleil A."/>
            <person name="Alvarado L."/>
            <person name="Arachchi H.M."/>
            <person name="Berlin A."/>
            <person name="Chapman S.B."/>
            <person name="Gearin G."/>
            <person name="Goldberg J."/>
            <person name="Griggs A."/>
            <person name="Gujja S."/>
            <person name="Hansen M."/>
            <person name="Heiman D."/>
            <person name="Howarth C."/>
            <person name="Larimer J."/>
            <person name="Lui A."/>
            <person name="MacDonald P.J.P."/>
            <person name="McCowen C."/>
            <person name="Montmayeur A."/>
            <person name="Murphy C."/>
            <person name="Neiman D."/>
            <person name="Pearson M."/>
            <person name="Priest M."/>
            <person name="Roberts A."/>
            <person name="Saif S."/>
            <person name="Shea T."/>
            <person name="Sisk P."/>
            <person name="Stolte C."/>
            <person name="Sykes S."/>
            <person name="Wortman J."/>
            <person name="Nusbaum C."/>
            <person name="Birren B."/>
        </authorList>
    </citation>
    <scope>NUCLEOTIDE SEQUENCE [LARGE SCALE GENOMIC DNA]</scope>
    <source>
        <strain evidence="2 3">CL09T03C24</strain>
    </source>
</reference>
<dbReference type="EMBL" id="AGZN01000018">
    <property type="protein sequence ID" value="EKN27787.1"/>
    <property type="molecule type" value="Genomic_DNA"/>
</dbReference>
<sequence length="61" mass="6620">MKIAGFILLAIGGFYSLGALASGYNPSGGIIWIVIGGYLVWSSNKKRQDKEDKDKWLNGNS</sequence>
<organism evidence="2 3">
    <name type="scientific">Parabacteroides distasonis CL09T03C24</name>
    <dbReference type="NCBI Taxonomy" id="999417"/>
    <lineage>
        <taxon>Bacteria</taxon>
        <taxon>Pseudomonadati</taxon>
        <taxon>Bacteroidota</taxon>
        <taxon>Bacteroidia</taxon>
        <taxon>Bacteroidales</taxon>
        <taxon>Tannerellaceae</taxon>
        <taxon>Parabacteroides</taxon>
    </lineage>
</organism>
<protein>
    <submittedName>
        <fullName evidence="2">Uncharacterized protein</fullName>
    </submittedName>
</protein>
<keyword evidence="1" id="KW-0812">Transmembrane</keyword>
<keyword evidence="1" id="KW-1133">Transmembrane helix</keyword>
<dbReference type="RefSeq" id="WP_005865100.1">
    <property type="nucleotide sequence ID" value="NZ_JH976487.1"/>
</dbReference>
<keyword evidence="1" id="KW-0472">Membrane</keyword>
<proteinExistence type="predicted"/>
<feature type="transmembrane region" description="Helical" evidence="1">
    <location>
        <begin position="28"/>
        <end position="44"/>
    </location>
</feature>
<evidence type="ECO:0000256" key="1">
    <source>
        <dbReference type="SAM" id="Phobius"/>
    </source>
</evidence>
<dbReference type="Proteomes" id="UP000006262">
    <property type="component" value="Unassembled WGS sequence"/>
</dbReference>
<accession>A0AAD2TQB3</accession>